<gene>
    <name evidence="3" type="primary">gp4</name>
    <name evidence="3" type="ORF">SSM2_008</name>
</gene>
<feature type="domain" description="TnsA endonuclease N-terminal" evidence="2">
    <location>
        <begin position="41"/>
        <end position="141"/>
    </location>
</feature>
<keyword evidence="1" id="KW-0269">Exonuclease</keyword>
<dbReference type="GeneID" id="10326642"/>
<feature type="active site" evidence="1">
    <location>
        <position position="90"/>
    </location>
</feature>
<feature type="active site" evidence="1">
    <location>
        <position position="70"/>
    </location>
</feature>
<reference evidence="3 4" key="1">
    <citation type="journal article" date="2010" name="Environ. Microbiol.">
        <title>Genomic analysis of oceanic cyanobacterial myoviruses compared with T4-like myoviruses from diverse hosts and environments.</title>
        <authorList>
            <person name="Sullivan M.B."/>
            <person name="Huang K.H."/>
            <person name="Ignacio-Espinoza J.C."/>
            <person name="Berlin A.M."/>
            <person name="Kelly L."/>
            <person name="Weigele P.R."/>
            <person name="DeFrancesco A.S."/>
            <person name="Kern S.E."/>
            <person name="Thompson L.R."/>
            <person name="Young S."/>
            <person name="Yandava C."/>
            <person name="Fu R."/>
            <person name="Krastins B."/>
            <person name="Chase M."/>
            <person name="Sarracino D."/>
            <person name="Osburne M.S."/>
            <person name="Henn M.R."/>
            <person name="Chisholm S.W."/>
        </authorList>
    </citation>
    <scope>NUCLEOTIDE SEQUENCE [LARGE SCALE GENOMIC DNA]</scope>
    <source>
        <strain evidence="3">8017-1</strain>
    </source>
</reference>
<dbReference type="HAMAP" id="MF_04160">
    <property type="entry name" value="NUCL_HEAD_T4"/>
    <property type="match status" value="1"/>
</dbReference>
<dbReference type="EMBL" id="GU071095">
    <property type="protein sequence ID" value="ADO97352.1"/>
    <property type="molecule type" value="Genomic_DNA"/>
</dbReference>
<evidence type="ECO:0000256" key="1">
    <source>
        <dbReference type="HAMAP-Rule" id="MF_04160"/>
    </source>
</evidence>
<dbReference type="RefSeq" id="YP_004322166.1">
    <property type="nucleotide sequence ID" value="NC_015279.1"/>
</dbReference>
<feature type="active site" evidence="1">
    <location>
        <position position="31"/>
    </location>
</feature>
<keyword evidence="1" id="KW-0540">Nuclease</keyword>
<keyword evidence="1" id="KW-0255">Endonuclease</keyword>
<accession>E3SIQ4</accession>
<dbReference type="Gene3D" id="3.40.91.30">
    <property type="match status" value="1"/>
</dbReference>
<dbReference type="InterPro" id="IPR014833">
    <property type="entry name" value="TnsA_N"/>
</dbReference>
<evidence type="ECO:0000313" key="3">
    <source>
        <dbReference type="EMBL" id="ADO97352.1"/>
    </source>
</evidence>
<keyword evidence="4" id="KW-1185">Reference proteome</keyword>
<dbReference type="GO" id="GO:0004527">
    <property type="term" value="F:exonuclease activity"/>
    <property type="evidence" value="ECO:0007669"/>
    <property type="project" value="UniProtKB-UniRule"/>
</dbReference>
<sequence length="147" mass="17676">MAESIKSKYRPSYPSKYKGDPSNIICRSSWERKFCRWCDLNENILQWGSEEFHIPYISPLDRRVHKYYPDFIIKVKESTGQVKTYVIEVKPKKQTKPPAKRKKVTQSYIYECKTWEVNKAKWRAAQEFCEDRRIEFKIITEDELGIK</sequence>
<protein>
    <recommendedName>
        <fullName evidence="1">Head completion nuclease</fullName>
        <ecNumber evidence="1">3.1.-.-</ecNumber>
    </recommendedName>
</protein>
<evidence type="ECO:0000259" key="2">
    <source>
        <dbReference type="Pfam" id="PF08722"/>
    </source>
</evidence>
<dbReference type="EC" id="3.1.-.-" evidence="1"/>
<dbReference type="Pfam" id="PF08722">
    <property type="entry name" value="Tn7_TnsA-like_N"/>
    <property type="match status" value="1"/>
</dbReference>
<dbReference type="KEGG" id="vg:10326642"/>
<proteinExistence type="inferred from homology"/>
<dbReference type="InterPro" id="IPR046390">
    <property type="entry name" value="NUCL_HEAD_T4"/>
</dbReference>
<comment type="function">
    <text evidence="1">During phage morphogenesis, plays an essential role in the head-tail joining step. The associated nuclease activity is essential for morphogenesis, possibly by cleaving packaged DNA to enable the joining of heads to tails. Displays both exo- and endonuclease activity.</text>
</comment>
<evidence type="ECO:0000313" key="4">
    <source>
        <dbReference type="Proteomes" id="UP000006524"/>
    </source>
</evidence>
<dbReference type="Proteomes" id="UP000006524">
    <property type="component" value="Segment"/>
</dbReference>
<keyword evidence="1" id="KW-0378">Hydrolase</keyword>
<comment type="similarity">
    <text evidence="1">Belongs to the Caudovirales head completion nuclease family.</text>
</comment>
<organism evidence="3 4">
    <name type="scientific">Synechococcus phage S-SM2</name>
    <dbReference type="NCBI Taxonomy" id="444860"/>
    <lineage>
        <taxon>Viruses</taxon>
        <taxon>Duplodnaviria</taxon>
        <taxon>Heunggongvirae</taxon>
        <taxon>Uroviricota</taxon>
        <taxon>Caudoviricetes</taxon>
        <taxon>Pantevenvirales</taxon>
        <taxon>Kyanoviridae</taxon>
        <taxon>Nilusvirus</taxon>
        <taxon>Nilusvirus ssm2</taxon>
    </lineage>
</organism>
<dbReference type="GO" id="GO:0004519">
    <property type="term" value="F:endonuclease activity"/>
    <property type="evidence" value="ECO:0007669"/>
    <property type="project" value="UniProtKB-UniRule"/>
</dbReference>
<name>E3SIQ4_9CAUD</name>
<dbReference type="OrthoDB" id="13184at10239"/>